<comment type="catalytic activity">
    <reaction evidence="2">
        <text>IMP + diphosphate = hypoxanthine + 5-phospho-alpha-D-ribose 1-diphosphate</text>
        <dbReference type="Rhea" id="RHEA:17973"/>
        <dbReference type="ChEBI" id="CHEBI:17368"/>
        <dbReference type="ChEBI" id="CHEBI:33019"/>
        <dbReference type="ChEBI" id="CHEBI:58017"/>
        <dbReference type="ChEBI" id="CHEBI:58053"/>
        <dbReference type="EC" id="2.4.2.8"/>
    </reaction>
    <physiologicalReaction direction="right-to-left" evidence="2">
        <dbReference type="Rhea" id="RHEA:17975"/>
    </physiologicalReaction>
</comment>
<proteinExistence type="predicted"/>
<reference evidence="4 5" key="1">
    <citation type="submission" date="2023-04" db="EMBL/GenBank/DDBJ databases">
        <title>A novel bacteria isolated from coastal sediment.</title>
        <authorList>
            <person name="Liu X.-J."/>
            <person name="Du Z.-J."/>
        </authorList>
    </citation>
    <scope>NUCLEOTIDE SEQUENCE [LARGE SCALE GENOMIC DNA]</scope>
    <source>
        <strain evidence="4 5">SDUM461003</strain>
    </source>
</reference>
<accession>A0ABU1ANY1</accession>
<comment type="catalytic activity">
    <reaction evidence="1">
        <text>GMP + diphosphate = guanine + 5-phospho-alpha-D-ribose 1-diphosphate</text>
        <dbReference type="Rhea" id="RHEA:25424"/>
        <dbReference type="ChEBI" id="CHEBI:16235"/>
        <dbReference type="ChEBI" id="CHEBI:33019"/>
        <dbReference type="ChEBI" id="CHEBI:58017"/>
        <dbReference type="ChEBI" id="CHEBI:58115"/>
        <dbReference type="EC" id="2.4.2.8"/>
    </reaction>
    <physiologicalReaction direction="right-to-left" evidence="1">
        <dbReference type="Rhea" id="RHEA:25426"/>
    </physiologicalReaction>
</comment>
<dbReference type="SUPFAM" id="SSF53271">
    <property type="entry name" value="PRTase-like"/>
    <property type="match status" value="1"/>
</dbReference>
<name>A0ABU1ANY1_9BACT</name>
<feature type="domain" description="Phosphoribosyltransferase" evidence="3">
    <location>
        <begin position="31"/>
        <end position="162"/>
    </location>
</feature>
<keyword evidence="4" id="KW-0808">Transferase</keyword>
<evidence type="ECO:0000256" key="2">
    <source>
        <dbReference type="ARBA" id="ARBA00049402"/>
    </source>
</evidence>
<dbReference type="InterPro" id="IPR000836">
    <property type="entry name" value="PRTase_dom"/>
</dbReference>
<keyword evidence="5" id="KW-1185">Reference proteome</keyword>
<evidence type="ECO:0000313" key="5">
    <source>
        <dbReference type="Proteomes" id="UP001225316"/>
    </source>
</evidence>
<dbReference type="Proteomes" id="UP001225316">
    <property type="component" value="Unassembled WGS sequence"/>
</dbReference>
<dbReference type="CDD" id="cd06223">
    <property type="entry name" value="PRTases_typeI"/>
    <property type="match status" value="1"/>
</dbReference>
<sequence>MMIREVPQNFKLTYSQEDIAYRVYKMAGQMRHWVKDAQVNDGQQVLAICILRGGVFFFADLLKQIPYTVEPSFCRAMSYSSESNTQSEEFRLVVEPAEMKGRHVLLVDDICDSGKTLKHLHAYALENGAKMVKTAVLIHRNHAASVYTPDYIGFEYTGTEWFAGYGMEDKNHNSNFPEVYTIPCQ</sequence>
<comment type="caution">
    <text evidence="4">The sequence shown here is derived from an EMBL/GenBank/DDBJ whole genome shotgun (WGS) entry which is preliminary data.</text>
</comment>
<evidence type="ECO:0000313" key="4">
    <source>
        <dbReference type="EMBL" id="MDQ8205887.1"/>
    </source>
</evidence>
<gene>
    <name evidence="4" type="ORF">QEH52_00045</name>
</gene>
<keyword evidence="4" id="KW-0328">Glycosyltransferase</keyword>
<dbReference type="Gene3D" id="3.40.50.2020">
    <property type="match status" value="1"/>
</dbReference>
<dbReference type="InterPro" id="IPR050408">
    <property type="entry name" value="HGPRT"/>
</dbReference>
<organism evidence="4 5">
    <name type="scientific">Thalassobacterium maritimum</name>
    <dbReference type="NCBI Taxonomy" id="3041265"/>
    <lineage>
        <taxon>Bacteria</taxon>
        <taxon>Pseudomonadati</taxon>
        <taxon>Verrucomicrobiota</taxon>
        <taxon>Opitutia</taxon>
        <taxon>Puniceicoccales</taxon>
        <taxon>Coraliomargaritaceae</taxon>
        <taxon>Thalassobacterium</taxon>
    </lineage>
</organism>
<dbReference type="EMBL" id="JARXHW010000001">
    <property type="protein sequence ID" value="MDQ8205887.1"/>
    <property type="molecule type" value="Genomic_DNA"/>
</dbReference>
<dbReference type="RefSeq" id="WP_308947842.1">
    <property type="nucleotide sequence ID" value="NZ_JARXHW010000001.1"/>
</dbReference>
<protein>
    <submittedName>
        <fullName evidence="4">Phosphoribosyltransferase family protein</fullName>
    </submittedName>
</protein>
<dbReference type="GO" id="GO:0016757">
    <property type="term" value="F:glycosyltransferase activity"/>
    <property type="evidence" value="ECO:0007669"/>
    <property type="project" value="UniProtKB-KW"/>
</dbReference>
<dbReference type="PANTHER" id="PTHR43340">
    <property type="entry name" value="HYPOXANTHINE-GUANINE PHOSPHORIBOSYLTRANSFERASE"/>
    <property type="match status" value="1"/>
</dbReference>
<evidence type="ECO:0000256" key="1">
    <source>
        <dbReference type="ARBA" id="ARBA00048811"/>
    </source>
</evidence>
<dbReference type="Pfam" id="PF00156">
    <property type="entry name" value="Pribosyltran"/>
    <property type="match status" value="1"/>
</dbReference>
<dbReference type="InterPro" id="IPR029057">
    <property type="entry name" value="PRTase-like"/>
</dbReference>
<evidence type="ECO:0000259" key="3">
    <source>
        <dbReference type="Pfam" id="PF00156"/>
    </source>
</evidence>
<dbReference type="PANTHER" id="PTHR43340:SF1">
    <property type="entry name" value="HYPOXANTHINE PHOSPHORIBOSYLTRANSFERASE"/>
    <property type="match status" value="1"/>
</dbReference>